<dbReference type="InterPro" id="IPR005170">
    <property type="entry name" value="Transptr-assoc_dom"/>
</dbReference>
<proteinExistence type="inferred from homology"/>
<dbReference type="Pfam" id="PF01595">
    <property type="entry name" value="CNNM"/>
    <property type="match status" value="1"/>
</dbReference>
<dbReference type="Gene3D" id="3.10.580.10">
    <property type="entry name" value="CBS-domain"/>
    <property type="match status" value="1"/>
</dbReference>
<dbReference type="AlphaFoldDB" id="A0A075JGT1"/>
<dbReference type="InterPro" id="IPR000644">
    <property type="entry name" value="CBS_dom"/>
</dbReference>
<dbReference type="eggNOG" id="COG1253">
    <property type="taxonomic scope" value="Bacteria"/>
</dbReference>
<dbReference type="PROSITE" id="PS51846">
    <property type="entry name" value="CNNM"/>
    <property type="match status" value="1"/>
</dbReference>
<sequence>MTIVLIAALVSVVMGFVFALVESALGRVTRHRVVALAEEGHAGASALGRIVDNHATALMVLTFLRVGAEMTAAVLVTVAATRAFDGAFWPSLATAVAVMAIASFVLVGVSPRTLGHQHADKVALATARPVLVALTVLSPLARLLVTLGNAVTPGEGYKDGPFDSEAELREFVDLAEDSDLIEADERRMIHSVFELGDTIVREVMVPRTDMITIDGYKSLHQAMNLFVRSGYSRVPVIGENSDDLVGLLYFKDVVRRTLTGDADTIAISEVMRDLAFVPESKPVDSLLKEMQRDRVHFAVVIDEYGGTAGIVTMEDIVEEIVGEIDDEYDRVTPGVEELGDGRTRVPARMSIDDLSEMYGVSIDEDDIDTVGGLLAKLVGRVPLVGASGEIDGLRLTAEKMAGRRHQLATLIVERVEPEDPTDPDGRGDERSAETRGEETDR</sequence>
<feature type="transmembrane region" description="Helical" evidence="12">
    <location>
        <begin position="87"/>
        <end position="109"/>
    </location>
</feature>
<dbReference type="InterPro" id="IPR016169">
    <property type="entry name" value="FAD-bd_PCMH_sub2"/>
</dbReference>
<evidence type="ECO:0000256" key="4">
    <source>
        <dbReference type="ARBA" id="ARBA00022692"/>
    </source>
</evidence>
<feature type="transmembrane region" description="Helical" evidence="12">
    <location>
        <begin position="57"/>
        <end position="80"/>
    </location>
</feature>
<feature type="compositionally biased region" description="Basic and acidic residues" evidence="11">
    <location>
        <begin position="413"/>
        <end position="441"/>
    </location>
</feature>
<dbReference type="HOGENOM" id="CLU_015237_4_2_11"/>
<dbReference type="Proteomes" id="UP000027986">
    <property type="component" value="Chromosome"/>
</dbReference>
<evidence type="ECO:0000256" key="2">
    <source>
        <dbReference type="ARBA" id="ARBA00006337"/>
    </source>
</evidence>
<evidence type="ECO:0000256" key="12">
    <source>
        <dbReference type="SAM" id="Phobius"/>
    </source>
</evidence>
<dbReference type="InterPro" id="IPR036318">
    <property type="entry name" value="FAD-bd_PCMH-like_sf"/>
</dbReference>
<dbReference type="FunFam" id="3.10.580.10:FF:000002">
    <property type="entry name" value="Magnesium/cobalt efflux protein CorC"/>
    <property type="match status" value="1"/>
</dbReference>
<evidence type="ECO:0000259" key="13">
    <source>
        <dbReference type="PROSITE" id="PS51371"/>
    </source>
</evidence>
<evidence type="ECO:0000256" key="5">
    <source>
        <dbReference type="ARBA" id="ARBA00022737"/>
    </source>
</evidence>
<feature type="region of interest" description="Disordered" evidence="11">
    <location>
        <begin position="411"/>
        <end position="441"/>
    </location>
</feature>
<dbReference type="GO" id="GO:0050660">
    <property type="term" value="F:flavin adenine dinucleotide binding"/>
    <property type="evidence" value="ECO:0007669"/>
    <property type="project" value="InterPro"/>
</dbReference>
<comment type="subcellular location">
    <subcellularLocation>
        <location evidence="1">Cell membrane</location>
        <topology evidence="1">Multi-pass membrane protein</topology>
    </subcellularLocation>
</comment>
<reference evidence="15 16" key="1">
    <citation type="submission" date="2014-07" db="EMBL/GenBank/DDBJ databases">
        <title>Genome Sequencing of Dermacoccus nishinomiyaensis.</title>
        <authorList>
            <person name="Hong K.W."/>
            <person name="Chan K.G."/>
        </authorList>
    </citation>
    <scope>NUCLEOTIDE SEQUENCE [LARGE SCALE GENOMIC DNA]</scope>
    <source>
        <strain evidence="15 16">M25</strain>
    </source>
</reference>
<evidence type="ECO:0000259" key="14">
    <source>
        <dbReference type="PROSITE" id="PS51846"/>
    </source>
</evidence>
<evidence type="ECO:0000256" key="10">
    <source>
        <dbReference type="PROSITE-ProRule" id="PRU01193"/>
    </source>
</evidence>
<feature type="domain" description="CNNM transmembrane" evidence="14">
    <location>
        <begin position="1"/>
        <end position="185"/>
    </location>
</feature>
<evidence type="ECO:0000256" key="8">
    <source>
        <dbReference type="ARBA" id="ARBA00023136"/>
    </source>
</evidence>
<dbReference type="PANTHER" id="PTHR22777:SF32">
    <property type="entry name" value="UPF0053 INNER MEMBRANE PROTEIN YFJD"/>
    <property type="match status" value="1"/>
</dbReference>
<dbReference type="OrthoDB" id="110231at2"/>
<evidence type="ECO:0000256" key="11">
    <source>
        <dbReference type="SAM" id="MobiDB-lite"/>
    </source>
</evidence>
<keyword evidence="8 10" id="KW-0472">Membrane</keyword>
<organism evidence="15 16">
    <name type="scientific">Dermacoccus nishinomiyaensis</name>
    <dbReference type="NCBI Taxonomy" id="1274"/>
    <lineage>
        <taxon>Bacteria</taxon>
        <taxon>Bacillati</taxon>
        <taxon>Actinomycetota</taxon>
        <taxon>Actinomycetes</taxon>
        <taxon>Micrococcales</taxon>
        <taxon>Dermacoccaceae</taxon>
        <taxon>Dermacoccus</taxon>
    </lineage>
</organism>
<dbReference type="SUPFAM" id="SSF54631">
    <property type="entry name" value="CBS-domain pair"/>
    <property type="match status" value="1"/>
</dbReference>
<name>A0A075JGT1_9MICO</name>
<feature type="domain" description="CBS" evidence="13">
    <location>
        <begin position="204"/>
        <end position="264"/>
    </location>
</feature>
<protein>
    <submittedName>
        <fullName evidence="15">Membrane protein</fullName>
    </submittedName>
</protein>
<dbReference type="GeneID" id="41841304"/>
<dbReference type="CDD" id="cd04590">
    <property type="entry name" value="CBS_pair_CorC_HlyC_assoc"/>
    <property type="match status" value="1"/>
</dbReference>
<evidence type="ECO:0000256" key="9">
    <source>
        <dbReference type="PROSITE-ProRule" id="PRU00703"/>
    </source>
</evidence>
<comment type="similarity">
    <text evidence="2">Belongs to the UPF0053 family.</text>
</comment>
<gene>
    <name evidence="15" type="ORF">HX89_09145</name>
</gene>
<dbReference type="Pfam" id="PF00571">
    <property type="entry name" value="CBS"/>
    <property type="match status" value="2"/>
</dbReference>
<evidence type="ECO:0000313" key="15">
    <source>
        <dbReference type="EMBL" id="AIF41084.1"/>
    </source>
</evidence>
<dbReference type="PANTHER" id="PTHR22777">
    <property type="entry name" value="HEMOLYSIN-RELATED"/>
    <property type="match status" value="1"/>
</dbReference>
<keyword evidence="6 10" id="KW-1133">Transmembrane helix</keyword>
<evidence type="ECO:0000256" key="3">
    <source>
        <dbReference type="ARBA" id="ARBA00022475"/>
    </source>
</evidence>
<dbReference type="InterPro" id="IPR002550">
    <property type="entry name" value="CNNM"/>
</dbReference>
<dbReference type="GO" id="GO:0005886">
    <property type="term" value="C:plasma membrane"/>
    <property type="evidence" value="ECO:0007669"/>
    <property type="project" value="UniProtKB-SubCell"/>
</dbReference>
<dbReference type="PROSITE" id="PS51371">
    <property type="entry name" value="CBS"/>
    <property type="match status" value="2"/>
</dbReference>
<dbReference type="EMBL" id="CP008889">
    <property type="protein sequence ID" value="AIF41084.1"/>
    <property type="molecule type" value="Genomic_DNA"/>
</dbReference>
<keyword evidence="7 9" id="KW-0129">CBS domain</keyword>
<dbReference type="InterPro" id="IPR044751">
    <property type="entry name" value="Ion_transp-like_CBS"/>
</dbReference>
<dbReference type="SUPFAM" id="SSF56176">
    <property type="entry name" value="FAD-binding/transporter-associated domain-like"/>
    <property type="match status" value="1"/>
</dbReference>
<evidence type="ECO:0000256" key="7">
    <source>
        <dbReference type="ARBA" id="ARBA00023122"/>
    </source>
</evidence>
<dbReference type="RefSeq" id="WP_038568672.1">
    <property type="nucleotide sequence ID" value="NZ_CP008889.1"/>
</dbReference>
<keyword evidence="4 10" id="KW-0812">Transmembrane</keyword>
<evidence type="ECO:0000313" key="16">
    <source>
        <dbReference type="Proteomes" id="UP000027986"/>
    </source>
</evidence>
<keyword evidence="16" id="KW-1185">Reference proteome</keyword>
<dbReference type="SMART" id="SM00116">
    <property type="entry name" value="CBS"/>
    <property type="match status" value="2"/>
</dbReference>
<keyword evidence="3" id="KW-1003">Cell membrane</keyword>
<evidence type="ECO:0000256" key="1">
    <source>
        <dbReference type="ARBA" id="ARBA00004651"/>
    </source>
</evidence>
<dbReference type="Gene3D" id="3.30.465.10">
    <property type="match status" value="1"/>
</dbReference>
<dbReference type="KEGG" id="dni:HX89_09145"/>
<keyword evidence="5" id="KW-0677">Repeat</keyword>
<dbReference type="SMART" id="SM01091">
    <property type="entry name" value="CorC_HlyC"/>
    <property type="match status" value="1"/>
</dbReference>
<evidence type="ECO:0000256" key="6">
    <source>
        <dbReference type="ARBA" id="ARBA00022989"/>
    </source>
</evidence>
<dbReference type="InterPro" id="IPR046342">
    <property type="entry name" value="CBS_dom_sf"/>
</dbReference>
<feature type="domain" description="CBS" evidence="13">
    <location>
        <begin position="270"/>
        <end position="327"/>
    </location>
</feature>
<dbReference type="Pfam" id="PF03471">
    <property type="entry name" value="CorC_HlyC"/>
    <property type="match status" value="1"/>
</dbReference>
<accession>A0A075JGT1</accession>